<name>A0A1H1T615_MUCMA</name>
<keyword evidence="2" id="KW-1185">Reference proteome</keyword>
<dbReference type="Proteomes" id="UP000199679">
    <property type="component" value="Chromosome I"/>
</dbReference>
<dbReference type="STRING" id="652787.SAMN05216490_1371"/>
<accession>A0A1H1T615</accession>
<proteinExistence type="predicted"/>
<protein>
    <submittedName>
        <fullName evidence="1">Uncharacterized protein</fullName>
    </submittedName>
</protein>
<organism evidence="1 2">
    <name type="scientific">Mucilaginibacter mallensis</name>
    <dbReference type="NCBI Taxonomy" id="652787"/>
    <lineage>
        <taxon>Bacteria</taxon>
        <taxon>Pseudomonadati</taxon>
        <taxon>Bacteroidota</taxon>
        <taxon>Sphingobacteriia</taxon>
        <taxon>Sphingobacteriales</taxon>
        <taxon>Sphingobacteriaceae</taxon>
        <taxon>Mucilaginibacter</taxon>
    </lineage>
</organism>
<sequence>MNTIFKGDSQLFMISDHRYLENYISVFNSLPTGGVWLDVKWQGGVYTPNKLLNPTLPRPRAGIAQG</sequence>
<evidence type="ECO:0000313" key="1">
    <source>
        <dbReference type="EMBL" id="SDS55628.1"/>
    </source>
</evidence>
<reference evidence="1 2" key="1">
    <citation type="submission" date="2016-10" db="EMBL/GenBank/DDBJ databases">
        <authorList>
            <person name="de Groot N.N."/>
        </authorList>
    </citation>
    <scope>NUCLEOTIDE SEQUENCE [LARGE SCALE GENOMIC DNA]</scope>
    <source>
        <strain evidence="1 2">MP1X4</strain>
    </source>
</reference>
<evidence type="ECO:0000313" key="2">
    <source>
        <dbReference type="Proteomes" id="UP000199679"/>
    </source>
</evidence>
<gene>
    <name evidence="1" type="ORF">SAMN05216490_1371</name>
</gene>
<dbReference type="EMBL" id="LT629740">
    <property type="protein sequence ID" value="SDS55628.1"/>
    <property type="molecule type" value="Genomic_DNA"/>
</dbReference>
<dbReference type="AlphaFoldDB" id="A0A1H1T615"/>